<dbReference type="AlphaFoldDB" id="A0A7C1I7H1"/>
<dbReference type="InterPro" id="IPR007355">
    <property type="entry name" value="DUF424"/>
</dbReference>
<dbReference type="Gene3D" id="3.30.1860.10">
    <property type="entry name" value="uncharacterized conserved protein from methanopyrus kandleri domain like"/>
    <property type="match status" value="1"/>
</dbReference>
<dbReference type="EMBL" id="DSDY01000100">
    <property type="protein sequence ID" value="HDS10609.1"/>
    <property type="molecule type" value="Genomic_DNA"/>
</dbReference>
<evidence type="ECO:0000313" key="1">
    <source>
        <dbReference type="EMBL" id="HDS10609.1"/>
    </source>
</evidence>
<accession>A0A7C1I7H1</accession>
<gene>
    <name evidence="1" type="ORF">ENO04_03175</name>
</gene>
<organism evidence="1">
    <name type="scientific">Fervidicoccus fontis</name>
    <dbReference type="NCBI Taxonomy" id="683846"/>
    <lineage>
        <taxon>Archaea</taxon>
        <taxon>Thermoproteota</taxon>
        <taxon>Thermoprotei</taxon>
        <taxon>Fervidicoccales</taxon>
        <taxon>Fervidicoccaceae</taxon>
        <taxon>Fervidicoccus</taxon>
    </lineage>
</organism>
<proteinExistence type="predicted"/>
<comment type="caution">
    <text evidence="1">The sequence shown here is derived from an EMBL/GenBank/DDBJ whole genome shotgun (WGS) entry which is preliminary data.</text>
</comment>
<dbReference type="Pfam" id="PF04242">
    <property type="entry name" value="DUF424"/>
    <property type="match status" value="1"/>
</dbReference>
<reference evidence="1" key="1">
    <citation type="journal article" date="2020" name="mSystems">
        <title>Genome- and Community-Level Interaction Insights into Carbon Utilization and Element Cycling Functions of Hydrothermarchaeota in Hydrothermal Sediment.</title>
        <authorList>
            <person name="Zhou Z."/>
            <person name="Liu Y."/>
            <person name="Xu W."/>
            <person name="Pan J."/>
            <person name="Luo Z.H."/>
            <person name="Li M."/>
        </authorList>
    </citation>
    <scope>NUCLEOTIDE SEQUENCE [LARGE SCALE GENOMIC DNA]</scope>
    <source>
        <strain evidence="1">SpSt-123</strain>
    </source>
</reference>
<name>A0A7C1I7H1_9CREN</name>
<protein>
    <submittedName>
        <fullName evidence="1">DUF424 family protein</fullName>
    </submittedName>
</protein>
<sequence length="105" mass="11978">MASKSHNKFSLRVIETEKGRLVNICDEELLGREFREKGIVLSIKEEFYKGITVDEDVVIDEMKKADILIVIGKRAVDIAIREKIIHPFAVLEVEGVPYAMYTNVL</sequence>